<organism evidence="2 3">
    <name type="scientific">Eubacterium album</name>
    <dbReference type="NCBI Taxonomy" id="2978477"/>
    <lineage>
        <taxon>Bacteria</taxon>
        <taxon>Bacillati</taxon>
        <taxon>Bacillota</taxon>
        <taxon>Clostridia</taxon>
        <taxon>Eubacteriales</taxon>
        <taxon>Eubacteriaceae</taxon>
        <taxon>Eubacterium</taxon>
    </lineage>
</organism>
<keyword evidence="1" id="KW-0472">Membrane</keyword>
<reference evidence="2" key="1">
    <citation type="submission" date="2022-09" db="EMBL/GenBank/DDBJ databases">
        <title>Eubacterium sp. LFL-14 isolated from human feces.</title>
        <authorList>
            <person name="Liu F."/>
        </authorList>
    </citation>
    <scope>NUCLEOTIDE SEQUENCE</scope>
    <source>
        <strain evidence="2">LFL-14</strain>
    </source>
</reference>
<keyword evidence="3" id="KW-1185">Reference proteome</keyword>
<feature type="transmembrane region" description="Helical" evidence="1">
    <location>
        <begin position="12"/>
        <end position="31"/>
    </location>
</feature>
<evidence type="ECO:0000256" key="1">
    <source>
        <dbReference type="SAM" id="Phobius"/>
    </source>
</evidence>
<sequence>MKKTKGKKKLLLIIPLIILLVLAISFIGWIVKPAKKMNIAVLDATVPATDGQGVNQTDRYYRKHSGFFWLLNQQKYVKSNGKKYNYKKDYFGPQINENGEYTGENQLADFDKVPDFLYLADVYGSELYDNKYSGLSSKDMNIVSLTYSTGGTVVAETELLGSTTDETVCNEIKSMFGFTTTSWSGRYVVDLNDLSDVPKWAPSTYENQYGVKWQFSGPGLILASSEGEIIVLEEKTDFKSKNLVSISISDEFKKEFSGSKKSNFYNWFELVEAENGTDTIANFKINVNATGMEKIKEISSTNKFAAIIRKRNNNSGDTYYFAGDFNDCTSDSRIYRFLAADKFFKALSFDKEGDLNQFYWKFYNPLMKKILKDTYKGLDEKNEKQSENEKQLAVRVNENKFQIKKNDDYENLNLKAVNVNLDEPGSANATRNYGYYKELLEQAVEMGVNTVRVYELAPPEFYRALFEINQNSDDKLYLIQTIKGMVADTQEEWQKTIDTIMSSIHGNGETKNDSTDEGQEDILKYRHDVSEYLLSYVLDISPSGEELQTLSNQGETYDGNYVSSMEGIGSLYAKRLDYIYKKCSENYGGLVPVGMHVNVENLESAFWNEDNYNGVVKLSSLQLNQDVQQYYYVSTKLNVTDNILNNNLNKFVGFTDSQGNFNYGSYVEYVKEKVSPYGLMIDGFGISTNANIYATNGIYSGLDETQQGEIIVRMLDAILTNGCMGGIISDLNDSWSAVSDEAKASIVPLTNNPLWHDLGDPAQTTGILAVKAEEKEDVGLELKDFEVMRKMQLSVNPEYLYVTVALEKEIDYTTNELIVGLDTYERNNGEYFYNKGYFANSLSGMEYIIKITSAKDAALYVCSSYARGQETVSSTESYDGNWTKVMDLTYGNFSTSTSQFFIGSTNVRIRIPWTALNVTDPSQRVVIEQKTPFDGIQYKTTITNGFIPSLFVGNRESGDTEYIFPLSKDAVGYKTYKYETWKEVDYTVERKGSFGTIQAYLKSYN</sequence>
<name>A0ABT2LXY1_9FIRM</name>
<evidence type="ECO:0000313" key="2">
    <source>
        <dbReference type="EMBL" id="MCT7398134.1"/>
    </source>
</evidence>
<gene>
    <name evidence="2" type="ORF">N5B56_03405</name>
</gene>
<keyword evidence="1" id="KW-0812">Transmembrane</keyword>
<comment type="caution">
    <text evidence="2">The sequence shown here is derived from an EMBL/GenBank/DDBJ whole genome shotgun (WGS) entry which is preliminary data.</text>
</comment>
<dbReference type="Proteomes" id="UP001431199">
    <property type="component" value="Unassembled WGS sequence"/>
</dbReference>
<dbReference type="EMBL" id="JAODBU010000003">
    <property type="protein sequence ID" value="MCT7398134.1"/>
    <property type="molecule type" value="Genomic_DNA"/>
</dbReference>
<keyword evidence="1" id="KW-1133">Transmembrane helix</keyword>
<evidence type="ECO:0008006" key="4">
    <source>
        <dbReference type="Google" id="ProtNLM"/>
    </source>
</evidence>
<protein>
    <recommendedName>
        <fullName evidence="4">DUF5057 domain-containing protein</fullName>
    </recommendedName>
</protein>
<accession>A0ABT2LXY1</accession>
<dbReference type="RefSeq" id="WP_260978389.1">
    <property type="nucleotide sequence ID" value="NZ_JAODBU010000003.1"/>
</dbReference>
<evidence type="ECO:0000313" key="3">
    <source>
        <dbReference type="Proteomes" id="UP001431199"/>
    </source>
</evidence>
<proteinExistence type="predicted"/>